<reference evidence="1 2" key="1">
    <citation type="journal article" date="2015" name="Genome Announc.">
        <title>Expanding the biotechnology potential of lactobacilli through comparative genomics of 213 strains and associated genera.</title>
        <authorList>
            <person name="Sun Z."/>
            <person name="Harris H.M."/>
            <person name="McCann A."/>
            <person name="Guo C."/>
            <person name="Argimon S."/>
            <person name="Zhang W."/>
            <person name="Yang X."/>
            <person name="Jeffery I.B."/>
            <person name="Cooney J.C."/>
            <person name="Kagawa T.F."/>
            <person name="Liu W."/>
            <person name="Song Y."/>
            <person name="Salvetti E."/>
            <person name="Wrobel A."/>
            <person name="Rasinkangas P."/>
            <person name="Parkhill J."/>
            <person name="Rea M.C."/>
            <person name="O'Sullivan O."/>
            <person name="Ritari J."/>
            <person name="Douillard F.P."/>
            <person name="Paul Ross R."/>
            <person name="Yang R."/>
            <person name="Briner A.E."/>
            <person name="Felis G.E."/>
            <person name="de Vos W.M."/>
            <person name="Barrangou R."/>
            <person name="Klaenhammer T.R."/>
            <person name="Caufield P.W."/>
            <person name="Cui Y."/>
            <person name="Zhang H."/>
            <person name="O'Toole P.W."/>
        </authorList>
    </citation>
    <scope>NUCLEOTIDE SEQUENCE [LARGE SCALE GENOMIC DNA]</scope>
    <source>
        <strain evidence="1 2">DSM 16991</strain>
    </source>
</reference>
<proteinExistence type="predicted"/>
<evidence type="ECO:0000313" key="2">
    <source>
        <dbReference type="Proteomes" id="UP000050949"/>
    </source>
</evidence>
<dbReference type="GO" id="GO:0003677">
    <property type="term" value="F:DNA binding"/>
    <property type="evidence" value="ECO:0007669"/>
    <property type="project" value="InterPro"/>
</dbReference>
<dbReference type="Proteomes" id="UP000050949">
    <property type="component" value="Unassembled WGS sequence"/>
</dbReference>
<gene>
    <name evidence="1" type="ORF">FC91_GL000984</name>
</gene>
<protein>
    <recommendedName>
        <fullName evidence="3">AP2/ERF domain-containing protein</fullName>
    </recommendedName>
</protein>
<evidence type="ECO:0008006" key="3">
    <source>
        <dbReference type="Google" id="ProtNLM"/>
    </source>
</evidence>
<dbReference type="AlphaFoldDB" id="A0A0R1XRH6"/>
<comment type="caution">
    <text evidence="1">The sequence shown here is derived from an EMBL/GenBank/DDBJ whole genome shotgun (WGS) entry which is preliminary data.</text>
</comment>
<sequence length="244" mass="28320">MGYRKEESMMRGVSHRDKWWTAQYQNLRNGIPKQIAYFPDSDPNSEKLAQAQRKKWEEEFGTPSSSNRRKNYAGYKKGDFIVLGDTGKTEQKQQIVLVQNVHTDEIFEVPIQRFRMGRWTGKTIREGRTNNKTVGVSMSNGRWSAGITIEGRYYHLGVFESSSEGAKAYNNALHNWLTNGERPKPVDVPRATNTTGEKYIQYRPKRKGTPWLFEKITGGNRITRYFHDFHDAIQFRDKYLGGIN</sequence>
<dbReference type="InterPro" id="IPR016177">
    <property type="entry name" value="DNA-bd_dom_sf"/>
</dbReference>
<organism evidence="1 2">
    <name type="scientific">Schleiferilactobacillus harbinensis DSM 16991</name>
    <dbReference type="NCBI Taxonomy" id="1122147"/>
    <lineage>
        <taxon>Bacteria</taxon>
        <taxon>Bacillati</taxon>
        <taxon>Bacillota</taxon>
        <taxon>Bacilli</taxon>
        <taxon>Lactobacillales</taxon>
        <taxon>Lactobacillaceae</taxon>
        <taxon>Schleiferilactobacillus</taxon>
    </lineage>
</organism>
<accession>A0A0R1XRH6</accession>
<dbReference type="SUPFAM" id="SSF54171">
    <property type="entry name" value="DNA-binding domain"/>
    <property type="match status" value="1"/>
</dbReference>
<dbReference type="EMBL" id="AZFW01000017">
    <property type="protein sequence ID" value="KRM29164.1"/>
    <property type="molecule type" value="Genomic_DNA"/>
</dbReference>
<evidence type="ECO:0000313" key="1">
    <source>
        <dbReference type="EMBL" id="KRM29164.1"/>
    </source>
</evidence>
<name>A0A0R1XRH6_9LACO</name>
<dbReference type="PATRIC" id="fig|1122147.4.peg.1016"/>